<sequence length="305" mass="33814">MNFKKIFWSIGILLLLLIAGCANTSSSDGSDKETYPNADLLVDTEWAKDHLEDESITFIDMRAEGFDQGHIPGAASYNWGQLVDPDFEVEGFLIGPEEFAGQMQKLGVNEDSTVVIYDDGNSLAAARLFYALEYYGHTDIKILDGGYTGWLNAGHDISTEKSSVAAGNFKAEANEDLQSSQQEVLDSLDSKDVVFLDTRSKEEYTGENLRAERGGHIPNAVHIEWKEAVTKNDAGVPKFKSFDELKEQFEEAGVTKDKKIVPYCQTNVRGAHSYFVLRLLGYDNVSPYEGSWAQWGNNPDTPIDG</sequence>
<evidence type="ECO:0000313" key="6">
    <source>
        <dbReference type="EMBL" id="TFB24055.1"/>
    </source>
</evidence>
<dbReference type="AlphaFoldDB" id="A0A4Y8IXF4"/>
<feature type="chain" id="PRO_5039122685" description="thiosulfate sulfurtransferase" evidence="4">
    <location>
        <begin position="25"/>
        <end position="305"/>
    </location>
</feature>
<comment type="catalytic activity">
    <reaction evidence="3">
        <text>thiosulfate + hydrogen cyanide = thiocyanate + sulfite + 2 H(+)</text>
        <dbReference type="Rhea" id="RHEA:16881"/>
        <dbReference type="ChEBI" id="CHEBI:15378"/>
        <dbReference type="ChEBI" id="CHEBI:17359"/>
        <dbReference type="ChEBI" id="CHEBI:18022"/>
        <dbReference type="ChEBI" id="CHEBI:18407"/>
        <dbReference type="ChEBI" id="CHEBI:33542"/>
        <dbReference type="EC" id="2.8.1.1"/>
    </reaction>
</comment>
<keyword evidence="6" id="KW-0808">Transferase</keyword>
<feature type="domain" description="Rhodanese" evidence="5">
    <location>
        <begin position="189"/>
        <end position="304"/>
    </location>
</feature>
<name>A0A4Y8IXF4_9BACI</name>
<keyword evidence="2" id="KW-0677">Repeat</keyword>
<accession>A0A4Y8IXF4</accession>
<protein>
    <recommendedName>
        <fullName evidence="1">thiosulfate sulfurtransferase</fullName>
        <ecNumber evidence="1">2.8.1.1</ecNumber>
    </recommendedName>
</protein>
<comment type="caution">
    <text evidence="6">The sequence shown here is derived from an EMBL/GenBank/DDBJ whole genome shotgun (WGS) entry which is preliminary data.</text>
</comment>
<dbReference type="EMBL" id="SOPW01000003">
    <property type="protein sequence ID" value="TFB24055.1"/>
    <property type="molecule type" value="Genomic_DNA"/>
</dbReference>
<evidence type="ECO:0000256" key="2">
    <source>
        <dbReference type="ARBA" id="ARBA00022737"/>
    </source>
</evidence>
<dbReference type="Proteomes" id="UP000297975">
    <property type="component" value="Unassembled WGS sequence"/>
</dbReference>
<dbReference type="Pfam" id="PF00581">
    <property type="entry name" value="Rhodanese"/>
    <property type="match status" value="2"/>
</dbReference>
<keyword evidence="7" id="KW-1185">Reference proteome</keyword>
<dbReference type="PROSITE" id="PS51257">
    <property type="entry name" value="PROKAR_LIPOPROTEIN"/>
    <property type="match status" value="1"/>
</dbReference>
<dbReference type="PROSITE" id="PS50206">
    <property type="entry name" value="RHODANESE_3"/>
    <property type="match status" value="2"/>
</dbReference>
<reference evidence="6 7" key="1">
    <citation type="submission" date="2019-03" db="EMBL/GenBank/DDBJ databases">
        <authorList>
            <person name="He R.-H."/>
        </authorList>
    </citation>
    <scope>NUCLEOTIDE SEQUENCE [LARGE SCALE GENOMIC DNA]</scope>
    <source>
        <strain evidence="7">SH 714</strain>
    </source>
</reference>
<dbReference type="PANTHER" id="PTHR43855:SF1">
    <property type="entry name" value="THIOSULFATE SULFURTRANSFERASE"/>
    <property type="match status" value="1"/>
</dbReference>
<dbReference type="SMART" id="SM00450">
    <property type="entry name" value="RHOD"/>
    <property type="match status" value="2"/>
</dbReference>
<proteinExistence type="predicted"/>
<organism evidence="6 7">
    <name type="scientific">Filobacillus milosensis</name>
    <dbReference type="NCBI Taxonomy" id="94137"/>
    <lineage>
        <taxon>Bacteria</taxon>
        <taxon>Bacillati</taxon>
        <taxon>Bacillota</taxon>
        <taxon>Bacilli</taxon>
        <taxon>Bacillales</taxon>
        <taxon>Bacillaceae</taxon>
        <taxon>Filobacillus</taxon>
    </lineage>
</organism>
<gene>
    <name evidence="6" type="ORF">E3U55_04380</name>
</gene>
<feature type="domain" description="Rhodanese" evidence="5">
    <location>
        <begin position="52"/>
        <end position="159"/>
    </location>
</feature>
<dbReference type="RefSeq" id="WP_134339113.1">
    <property type="nucleotide sequence ID" value="NZ_SOPW01000003.1"/>
</dbReference>
<dbReference type="CDD" id="cd01449">
    <property type="entry name" value="TST_Repeat_2"/>
    <property type="match status" value="1"/>
</dbReference>
<dbReference type="InterPro" id="IPR051126">
    <property type="entry name" value="Thiosulfate_sulfurtransferase"/>
</dbReference>
<dbReference type="PANTHER" id="PTHR43855">
    <property type="entry name" value="THIOSULFATE SULFURTRANSFERASE"/>
    <property type="match status" value="1"/>
</dbReference>
<dbReference type="InterPro" id="IPR001763">
    <property type="entry name" value="Rhodanese-like_dom"/>
</dbReference>
<dbReference type="InterPro" id="IPR036873">
    <property type="entry name" value="Rhodanese-like_dom_sf"/>
</dbReference>
<evidence type="ECO:0000256" key="1">
    <source>
        <dbReference type="ARBA" id="ARBA00012245"/>
    </source>
</evidence>
<keyword evidence="4" id="KW-0732">Signal</keyword>
<dbReference type="Gene3D" id="3.40.250.10">
    <property type="entry name" value="Rhodanese-like domain"/>
    <property type="match status" value="2"/>
</dbReference>
<dbReference type="SUPFAM" id="SSF52821">
    <property type="entry name" value="Rhodanese/Cell cycle control phosphatase"/>
    <property type="match status" value="2"/>
</dbReference>
<evidence type="ECO:0000256" key="4">
    <source>
        <dbReference type="SAM" id="SignalP"/>
    </source>
</evidence>
<evidence type="ECO:0000313" key="7">
    <source>
        <dbReference type="Proteomes" id="UP000297975"/>
    </source>
</evidence>
<evidence type="ECO:0000256" key="3">
    <source>
        <dbReference type="ARBA" id="ARBA00047549"/>
    </source>
</evidence>
<dbReference type="OrthoDB" id="9770030at2"/>
<evidence type="ECO:0000259" key="5">
    <source>
        <dbReference type="PROSITE" id="PS50206"/>
    </source>
</evidence>
<feature type="signal peptide" evidence="4">
    <location>
        <begin position="1"/>
        <end position="24"/>
    </location>
</feature>
<dbReference type="EC" id="2.8.1.1" evidence="1"/>
<dbReference type="CDD" id="cd01448">
    <property type="entry name" value="TST_Repeat_1"/>
    <property type="match status" value="1"/>
</dbReference>
<dbReference type="GO" id="GO:0004792">
    <property type="term" value="F:thiosulfate-cyanide sulfurtransferase activity"/>
    <property type="evidence" value="ECO:0007669"/>
    <property type="project" value="UniProtKB-EC"/>
</dbReference>